<dbReference type="PANTHER" id="PTHR45637">
    <property type="entry name" value="FLIPPASE KINASE 1-RELATED"/>
    <property type="match status" value="1"/>
</dbReference>
<organism evidence="10 11">
    <name type="scientific">Hibiscus syriacus</name>
    <name type="common">Rose of Sharon</name>
    <dbReference type="NCBI Taxonomy" id="106335"/>
    <lineage>
        <taxon>Eukaryota</taxon>
        <taxon>Viridiplantae</taxon>
        <taxon>Streptophyta</taxon>
        <taxon>Embryophyta</taxon>
        <taxon>Tracheophyta</taxon>
        <taxon>Spermatophyta</taxon>
        <taxon>Magnoliopsida</taxon>
        <taxon>eudicotyledons</taxon>
        <taxon>Gunneridae</taxon>
        <taxon>Pentapetalae</taxon>
        <taxon>rosids</taxon>
        <taxon>malvids</taxon>
        <taxon>Malvales</taxon>
        <taxon>Malvaceae</taxon>
        <taxon>Malvoideae</taxon>
        <taxon>Hibiscus</taxon>
    </lineage>
</organism>
<feature type="domain" description="Protein kinase" evidence="9">
    <location>
        <begin position="1"/>
        <end position="202"/>
    </location>
</feature>
<dbReference type="GO" id="GO:0005524">
    <property type="term" value="F:ATP binding"/>
    <property type="evidence" value="ECO:0007669"/>
    <property type="project" value="UniProtKB-KW"/>
</dbReference>
<dbReference type="EMBL" id="VEPZ02001762">
    <property type="protein sequence ID" value="KAE8656946.1"/>
    <property type="molecule type" value="Genomic_DNA"/>
</dbReference>
<evidence type="ECO:0000256" key="7">
    <source>
        <dbReference type="ARBA" id="ARBA00047899"/>
    </source>
</evidence>
<dbReference type="Gene3D" id="3.30.200.20">
    <property type="entry name" value="Phosphorylase Kinase, domain 1"/>
    <property type="match status" value="1"/>
</dbReference>
<comment type="catalytic activity">
    <reaction evidence="7">
        <text>L-threonyl-[protein] + ATP = O-phospho-L-threonyl-[protein] + ADP + H(+)</text>
        <dbReference type="Rhea" id="RHEA:46608"/>
        <dbReference type="Rhea" id="RHEA-COMP:11060"/>
        <dbReference type="Rhea" id="RHEA-COMP:11605"/>
        <dbReference type="ChEBI" id="CHEBI:15378"/>
        <dbReference type="ChEBI" id="CHEBI:30013"/>
        <dbReference type="ChEBI" id="CHEBI:30616"/>
        <dbReference type="ChEBI" id="CHEBI:61977"/>
        <dbReference type="ChEBI" id="CHEBI:456216"/>
        <dbReference type="EC" id="2.7.11.1"/>
    </reaction>
</comment>
<evidence type="ECO:0000256" key="8">
    <source>
        <dbReference type="ARBA" id="ARBA00048679"/>
    </source>
</evidence>
<comment type="caution">
    <text evidence="10">The sequence shown here is derived from an EMBL/GenBank/DDBJ whole genome shotgun (WGS) entry which is preliminary data.</text>
</comment>
<evidence type="ECO:0000256" key="1">
    <source>
        <dbReference type="ARBA" id="ARBA00012513"/>
    </source>
</evidence>
<accession>A0A6A2X4M4</accession>
<evidence type="ECO:0000313" key="11">
    <source>
        <dbReference type="Proteomes" id="UP000436088"/>
    </source>
</evidence>
<evidence type="ECO:0000313" key="10">
    <source>
        <dbReference type="EMBL" id="KAE8656946.1"/>
    </source>
</evidence>
<name>A0A6A2X4M4_HIBSY</name>
<comment type="catalytic activity">
    <reaction evidence="8">
        <text>L-seryl-[protein] + ATP = O-phospho-L-seryl-[protein] + ADP + H(+)</text>
        <dbReference type="Rhea" id="RHEA:17989"/>
        <dbReference type="Rhea" id="RHEA-COMP:9863"/>
        <dbReference type="Rhea" id="RHEA-COMP:11604"/>
        <dbReference type="ChEBI" id="CHEBI:15378"/>
        <dbReference type="ChEBI" id="CHEBI:29999"/>
        <dbReference type="ChEBI" id="CHEBI:30616"/>
        <dbReference type="ChEBI" id="CHEBI:83421"/>
        <dbReference type="ChEBI" id="CHEBI:456216"/>
        <dbReference type="EC" id="2.7.11.1"/>
    </reaction>
</comment>
<dbReference type="Gene3D" id="1.10.510.10">
    <property type="entry name" value="Transferase(Phosphotransferase) domain 1"/>
    <property type="match status" value="2"/>
</dbReference>
<reference evidence="10" key="1">
    <citation type="submission" date="2019-09" db="EMBL/GenBank/DDBJ databases">
        <title>Draft genome information of white flower Hibiscus syriacus.</title>
        <authorList>
            <person name="Kim Y.-M."/>
        </authorList>
    </citation>
    <scope>NUCLEOTIDE SEQUENCE [LARGE SCALE GENOMIC DNA]</scope>
    <source>
        <strain evidence="10">YM2019G1</strain>
    </source>
</reference>
<dbReference type="SUPFAM" id="SSF56112">
    <property type="entry name" value="Protein kinase-like (PK-like)"/>
    <property type="match status" value="1"/>
</dbReference>
<keyword evidence="5" id="KW-0418">Kinase</keyword>
<keyword evidence="2" id="KW-0723">Serine/threonine-protein kinase</keyword>
<sequence>MLSSIFFQYSCMVMEYCPGGDLLTLIQRQPDTRFPLPSAKFYAAEVLVALEYLHMMELLNCNAGSIMDKYHSRLSLPNKKNNMKPSSSSSSSSPSASAILLADIQKPEVQLWDELTDAQLGLFVGTREYLAQEVIRGLGDGNGVDWWAFGPVTFPRICTGYEMGKAHDFIRKLLVKDPNKRTGSLWGAVEIKRHFSKAWIGL</sequence>
<dbReference type="InterPro" id="IPR000719">
    <property type="entry name" value="Prot_kinase_dom"/>
</dbReference>
<dbReference type="SMART" id="SM00220">
    <property type="entry name" value="S_TKc"/>
    <property type="match status" value="1"/>
</dbReference>
<dbReference type="PROSITE" id="PS50011">
    <property type="entry name" value="PROTEIN_KINASE_DOM"/>
    <property type="match status" value="1"/>
</dbReference>
<evidence type="ECO:0000256" key="4">
    <source>
        <dbReference type="ARBA" id="ARBA00022741"/>
    </source>
</evidence>
<protein>
    <recommendedName>
        <fullName evidence="1">non-specific serine/threonine protein kinase</fullName>
        <ecNumber evidence="1">2.7.11.1</ecNumber>
    </recommendedName>
</protein>
<keyword evidence="6" id="KW-0067">ATP-binding</keyword>
<dbReference type="AlphaFoldDB" id="A0A6A2X4M4"/>
<dbReference type="EC" id="2.7.11.1" evidence="1"/>
<dbReference type="GO" id="GO:0004674">
    <property type="term" value="F:protein serine/threonine kinase activity"/>
    <property type="evidence" value="ECO:0007669"/>
    <property type="project" value="UniProtKB-KW"/>
</dbReference>
<proteinExistence type="predicted"/>
<evidence type="ECO:0000256" key="6">
    <source>
        <dbReference type="ARBA" id="ARBA00022840"/>
    </source>
</evidence>
<gene>
    <name evidence="10" type="ORF">F3Y22_tig00116997pilonHSYRG00673</name>
</gene>
<dbReference type="InterPro" id="IPR011009">
    <property type="entry name" value="Kinase-like_dom_sf"/>
</dbReference>
<evidence type="ECO:0000259" key="9">
    <source>
        <dbReference type="PROSITE" id="PS50011"/>
    </source>
</evidence>
<keyword evidence="4" id="KW-0547">Nucleotide-binding</keyword>
<evidence type="ECO:0000256" key="3">
    <source>
        <dbReference type="ARBA" id="ARBA00022679"/>
    </source>
</evidence>
<evidence type="ECO:0000256" key="5">
    <source>
        <dbReference type="ARBA" id="ARBA00022777"/>
    </source>
</evidence>
<evidence type="ECO:0000256" key="2">
    <source>
        <dbReference type="ARBA" id="ARBA00022527"/>
    </source>
</evidence>
<keyword evidence="11" id="KW-1185">Reference proteome</keyword>
<dbReference type="Proteomes" id="UP000436088">
    <property type="component" value="Unassembled WGS sequence"/>
</dbReference>
<keyword evidence="3" id="KW-0808">Transferase</keyword>